<dbReference type="Pfam" id="PF00528">
    <property type="entry name" value="BPD_transp_1"/>
    <property type="match status" value="1"/>
</dbReference>
<dbReference type="CDD" id="cd06261">
    <property type="entry name" value="TM_PBP2"/>
    <property type="match status" value="1"/>
</dbReference>
<gene>
    <name evidence="9" type="ORF">GC096_35885</name>
</gene>
<feature type="transmembrane region" description="Helical" evidence="7">
    <location>
        <begin position="38"/>
        <end position="55"/>
    </location>
</feature>
<keyword evidence="3" id="KW-1003">Cell membrane</keyword>
<dbReference type="Gene3D" id="1.10.3720.10">
    <property type="entry name" value="MetI-like"/>
    <property type="match status" value="1"/>
</dbReference>
<dbReference type="InterPro" id="IPR050809">
    <property type="entry name" value="UgpAE/MalFG_permease"/>
</dbReference>
<dbReference type="SUPFAM" id="SSF161098">
    <property type="entry name" value="MetI-like"/>
    <property type="match status" value="1"/>
</dbReference>
<keyword evidence="4 7" id="KW-0812">Transmembrane</keyword>
<sequence>METNNSANATSTYSKTVTSVRSASKRTYTKRWKQNRQLVYMFIPVIIFFIVFRYAPMLGNVIAFKQYNLMQGVWGSPWAGLDNFRMMLDNPQTMQILRNTLFLSFFNIILGFPFPILVAIMLNEVRMVWFKKSIQTLIYLPHFFSWVIVGGIVVTLFGSQDGVVNKLIELLGGTSVPFLYQVSTWLGIFFGSAIWKEAGFAAIIYLAAIGSIDPALYEAASMDGANKMKQIRYITLPGIIPIMILMLILSMGKVMEVGFDHVYNLQNAVVSNVSSVISTYIFTIGIQGGMYSMTTAMGLFEAVIGLILIVSANHFAKKFNQSLW</sequence>
<accession>A0ABX1XLJ6</accession>
<keyword evidence="2 7" id="KW-0813">Transport</keyword>
<feature type="transmembrane region" description="Helical" evidence="7">
    <location>
        <begin position="269"/>
        <end position="286"/>
    </location>
</feature>
<dbReference type="PROSITE" id="PS50928">
    <property type="entry name" value="ABC_TM1"/>
    <property type="match status" value="1"/>
</dbReference>
<comment type="caution">
    <text evidence="9">The sequence shown here is derived from an EMBL/GenBank/DDBJ whole genome shotgun (WGS) entry which is preliminary data.</text>
</comment>
<reference evidence="9 10" key="1">
    <citation type="submission" date="2019-10" db="EMBL/GenBank/DDBJ databases">
        <title>Description of Paenibacillus humi sp. nov.</title>
        <authorList>
            <person name="Carlier A."/>
            <person name="Qi S."/>
        </authorList>
    </citation>
    <scope>NUCLEOTIDE SEQUENCE [LARGE SCALE GENOMIC DNA]</scope>
    <source>
        <strain evidence="9 10">LMG 31461</strain>
    </source>
</reference>
<dbReference type="Proteomes" id="UP000653578">
    <property type="component" value="Unassembled WGS sequence"/>
</dbReference>
<evidence type="ECO:0000313" key="9">
    <source>
        <dbReference type="EMBL" id="NOU69402.1"/>
    </source>
</evidence>
<name>A0ABX1XLJ6_9BACL</name>
<proteinExistence type="inferred from homology"/>
<dbReference type="RefSeq" id="WP_171637740.1">
    <property type="nucleotide sequence ID" value="NZ_WHNY01000091.1"/>
</dbReference>
<evidence type="ECO:0000256" key="2">
    <source>
        <dbReference type="ARBA" id="ARBA00022448"/>
    </source>
</evidence>
<evidence type="ECO:0000256" key="1">
    <source>
        <dbReference type="ARBA" id="ARBA00004651"/>
    </source>
</evidence>
<evidence type="ECO:0000256" key="6">
    <source>
        <dbReference type="ARBA" id="ARBA00023136"/>
    </source>
</evidence>
<evidence type="ECO:0000256" key="4">
    <source>
        <dbReference type="ARBA" id="ARBA00022692"/>
    </source>
</evidence>
<organism evidence="9 10">
    <name type="scientific">Paenibacillus plantarum</name>
    <dbReference type="NCBI Taxonomy" id="2654975"/>
    <lineage>
        <taxon>Bacteria</taxon>
        <taxon>Bacillati</taxon>
        <taxon>Bacillota</taxon>
        <taxon>Bacilli</taxon>
        <taxon>Bacillales</taxon>
        <taxon>Paenibacillaceae</taxon>
        <taxon>Paenibacillus</taxon>
    </lineage>
</organism>
<feature type="transmembrane region" description="Helical" evidence="7">
    <location>
        <begin position="101"/>
        <end position="125"/>
    </location>
</feature>
<comment type="subcellular location">
    <subcellularLocation>
        <location evidence="1 7">Cell membrane</location>
        <topology evidence="1 7">Multi-pass membrane protein</topology>
    </subcellularLocation>
</comment>
<keyword evidence="10" id="KW-1185">Reference proteome</keyword>
<dbReference type="EMBL" id="WHNY01000091">
    <property type="protein sequence ID" value="NOU69402.1"/>
    <property type="molecule type" value="Genomic_DNA"/>
</dbReference>
<keyword evidence="5 7" id="KW-1133">Transmembrane helix</keyword>
<dbReference type="InterPro" id="IPR035906">
    <property type="entry name" value="MetI-like_sf"/>
</dbReference>
<feature type="transmembrane region" description="Helical" evidence="7">
    <location>
        <begin position="178"/>
        <end position="195"/>
    </location>
</feature>
<comment type="similarity">
    <text evidence="7">Belongs to the binding-protein-dependent transport system permease family.</text>
</comment>
<dbReference type="InterPro" id="IPR000515">
    <property type="entry name" value="MetI-like"/>
</dbReference>
<evidence type="ECO:0000256" key="3">
    <source>
        <dbReference type="ARBA" id="ARBA00022475"/>
    </source>
</evidence>
<evidence type="ECO:0000313" key="10">
    <source>
        <dbReference type="Proteomes" id="UP000653578"/>
    </source>
</evidence>
<feature type="transmembrane region" description="Helical" evidence="7">
    <location>
        <begin position="231"/>
        <end position="249"/>
    </location>
</feature>
<feature type="transmembrane region" description="Helical" evidence="7">
    <location>
        <begin position="298"/>
        <end position="316"/>
    </location>
</feature>
<evidence type="ECO:0000259" key="8">
    <source>
        <dbReference type="PROSITE" id="PS50928"/>
    </source>
</evidence>
<protein>
    <submittedName>
        <fullName evidence="9">ABC transporter permease subunit</fullName>
    </submittedName>
</protein>
<evidence type="ECO:0000256" key="7">
    <source>
        <dbReference type="RuleBase" id="RU363032"/>
    </source>
</evidence>
<keyword evidence="6 7" id="KW-0472">Membrane</keyword>
<feature type="domain" description="ABC transmembrane type-1" evidence="8">
    <location>
        <begin position="97"/>
        <end position="312"/>
    </location>
</feature>
<evidence type="ECO:0000256" key="5">
    <source>
        <dbReference type="ARBA" id="ARBA00022989"/>
    </source>
</evidence>
<dbReference type="PANTHER" id="PTHR43227:SF11">
    <property type="entry name" value="BLL4140 PROTEIN"/>
    <property type="match status" value="1"/>
</dbReference>
<dbReference type="PANTHER" id="PTHR43227">
    <property type="entry name" value="BLL4140 PROTEIN"/>
    <property type="match status" value="1"/>
</dbReference>
<feature type="transmembrane region" description="Helical" evidence="7">
    <location>
        <begin position="137"/>
        <end position="158"/>
    </location>
</feature>